<name>A0A484IAY5_9ARCH</name>
<dbReference type="AlphaFoldDB" id="A0A484IAY5"/>
<accession>A0A484IAY5</accession>
<keyword evidence="2" id="KW-1185">Reference proteome</keyword>
<dbReference type="KEGG" id="nfn:NFRAN_1055"/>
<dbReference type="EMBL" id="LR216287">
    <property type="protein sequence ID" value="VFJ13377.1"/>
    <property type="molecule type" value="Genomic_DNA"/>
</dbReference>
<gene>
    <name evidence="1" type="ORF">NFRAN_1055</name>
</gene>
<reference evidence="1 2" key="1">
    <citation type="submission" date="2019-02" db="EMBL/GenBank/DDBJ databases">
        <authorList>
            <person name="Lehtovirta-Morley E L."/>
        </authorList>
    </citation>
    <scope>NUCLEOTIDE SEQUENCE [LARGE SCALE GENOMIC DNA]</scope>
    <source>
        <strain evidence="1">NFRAN1</strain>
    </source>
</reference>
<proteinExistence type="predicted"/>
<sequence>MSLNNFDIYSNKLSISFDSHLANLDDAMKTLLIKIREYVFSLGDNIIEEVRPHRIVYAKSLTFRYFVDIYPRSTDLIVSVRRNRKEPSEEYTIHNYEELQKIKKIIFAAYEKI</sequence>
<evidence type="ECO:0008006" key="3">
    <source>
        <dbReference type="Google" id="ProtNLM"/>
    </source>
</evidence>
<protein>
    <recommendedName>
        <fullName evidence="3">DUF5655 domain-containing protein</fullName>
    </recommendedName>
</protein>
<organism evidence="1 2">
    <name type="scientific">Candidatus Nitrosocosmicus franklandianus</name>
    <dbReference type="NCBI Taxonomy" id="1798806"/>
    <lineage>
        <taxon>Archaea</taxon>
        <taxon>Nitrososphaerota</taxon>
        <taxon>Nitrososphaeria</taxon>
        <taxon>Nitrososphaerales</taxon>
        <taxon>Nitrososphaeraceae</taxon>
        <taxon>Candidatus Nitrosocosmicus</taxon>
    </lineage>
</organism>
<dbReference type="Proteomes" id="UP000294299">
    <property type="component" value="Chromosome NFRAN"/>
</dbReference>
<evidence type="ECO:0000313" key="1">
    <source>
        <dbReference type="EMBL" id="VFJ13377.1"/>
    </source>
</evidence>
<evidence type="ECO:0000313" key="2">
    <source>
        <dbReference type="Proteomes" id="UP000294299"/>
    </source>
</evidence>